<feature type="compositionally biased region" description="Basic and acidic residues" evidence="1">
    <location>
        <begin position="328"/>
        <end position="349"/>
    </location>
</feature>
<feature type="compositionally biased region" description="Basic and acidic residues" evidence="1">
    <location>
        <begin position="777"/>
        <end position="798"/>
    </location>
</feature>
<feature type="compositionally biased region" description="Basic and acidic residues" evidence="1">
    <location>
        <begin position="114"/>
        <end position="130"/>
    </location>
</feature>
<sequence>MSSYKDVKKTGILKTSTPFSQVKSSKVNTFSYSETPENEKTMFAKCALFDGELLSNDVKEEKRFKEKRKSSLASKSRKTLEVFDVASSISWRNGSNTIEYKETGKTIDHKIMKSASSRDARMEEMNKENNEFESEPMQYERSKTKYEMKRGKWDTKQVSENLSVTPKFPVVSNLESSHKLRPKYKKLYSDDLQMKNCEEALDLQDHNVMKSASSRDATTEEKNKEKYEFESEPKHYKKSKVVTMFEMERRKRDTKQVNIKPPVTHKVPEMERGKWDTKQVNIKPPVTPKFPVNSSLELAYKLRPKFKTLYSDDYQIKKNEQAITFKGLKKDNNEPKRKENQRIEPETPTRRSARIAKMETDMVHAKDSNFEERKIMKNAGNRHTATQEINEENFEFESEPMHYEISKVVTMSKMERVKGDTKQVIIKSPVTHKIPVDSSLEPAYILRSKIKNLYLDDSQNKKNENALNSKGLKQDNTQPKRKENEQMEHGTNNRRSASLAEIEKISEKKEIGTPTRNSARIAGMEERSEQKESETPTRRSVRIAVLEEICEKRKIRTPTTRSAKVAGMEEIKISEQKEIETPTGRSAKITGIVEISEQMEFGTPIRRSARVAKIEKISEQKDSETPTRRSIRMARLEEISEKKEIGTPSGKSASVAGLEETCEKKEIGTPTRRSARITGIAEISEQMEIGTTNRRSARLTEIEEISEQKEPGTPIRRPARIAGMEEISEQKEIGTPTRRSARITEIEKINEQKDRGTPTRKSARVAGMEEINEEKEIETPTRRSARIAELEKISEQKETGAPCRRSVRSAEIEKISEQKEPGTSTRKSPRVSGMEEKIN</sequence>
<evidence type="ECO:0000256" key="1">
    <source>
        <dbReference type="SAM" id="MobiDB-lite"/>
    </source>
</evidence>
<evidence type="ECO:0000313" key="2">
    <source>
        <dbReference type="EMBL" id="GBN42854.1"/>
    </source>
</evidence>
<feature type="compositionally biased region" description="Basic and acidic residues" evidence="1">
    <location>
        <begin position="138"/>
        <end position="150"/>
    </location>
</feature>
<feature type="compositionally biased region" description="Basic and acidic residues" evidence="1">
    <location>
        <begin position="742"/>
        <end position="757"/>
    </location>
</feature>
<feature type="compositionally biased region" description="Basic and acidic residues" evidence="1">
    <location>
        <begin position="217"/>
        <end position="233"/>
    </location>
</feature>
<feature type="region of interest" description="Disordered" evidence="1">
    <location>
        <begin position="247"/>
        <end position="274"/>
    </location>
</feature>
<feature type="region of interest" description="Disordered" evidence="1">
    <location>
        <begin position="325"/>
        <end position="352"/>
    </location>
</feature>
<name>A0A4Y2NV02_ARAVE</name>
<dbReference type="EMBL" id="BGPR01009877">
    <property type="protein sequence ID" value="GBN42854.1"/>
    <property type="molecule type" value="Genomic_DNA"/>
</dbReference>
<feature type="compositionally biased region" description="Basic and acidic residues" evidence="1">
    <location>
        <begin position="501"/>
        <end position="511"/>
    </location>
</feature>
<feature type="compositionally biased region" description="Basic and acidic residues" evidence="1">
    <location>
        <begin position="698"/>
        <end position="710"/>
    </location>
</feature>
<organism evidence="2 3">
    <name type="scientific">Araneus ventricosus</name>
    <name type="common">Orbweaver spider</name>
    <name type="synonym">Epeira ventricosa</name>
    <dbReference type="NCBI Taxonomy" id="182803"/>
    <lineage>
        <taxon>Eukaryota</taxon>
        <taxon>Metazoa</taxon>
        <taxon>Ecdysozoa</taxon>
        <taxon>Arthropoda</taxon>
        <taxon>Chelicerata</taxon>
        <taxon>Arachnida</taxon>
        <taxon>Araneae</taxon>
        <taxon>Araneomorphae</taxon>
        <taxon>Entelegynae</taxon>
        <taxon>Araneoidea</taxon>
        <taxon>Araneidae</taxon>
        <taxon>Araneus</taxon>
    </lineage>
</organism>
<feature type="compositionally biased region" description="Basic and acidic residues" evidence="1">
    <location>
        <begin position="523"/>
        <end position="537"/>
    </location>
</feature>
<reference evidence="2 3" key="1">
    <citation type="journal article" date="2019" name="Sci. Rep.">
        <title>Orb-weaving spider Araneus ventricosus genome elucidates the spidroin gene catalogue.</title>
        <authorList>
            <person name="Kono N."/>
            <person name="Nakamura H."/>
            <person name="Ohtoshi R."/>
            <person name="Moran D.A.P."/>
            <person name="Shinohara A."/>
            <person name="Yoshida Y."/>
            <person name="Fujiwara M."/>
            <person name="Mori M."/>
            <person name="Tomita M."/>
            <person name="Arakawa K."/>
        </authorList>
    </citation>
    <scope>NUCLEOTIDE SEQUENCE [LARGE SCALE GENOMIC DNA]</scope>
</reference>
<evidence type="ECO:0000313" key="3">
    <source>
        <dbReference type="Proteomes" id="UP000499080"/>
    </source>
</evidence>
<dbReference type="AlphaFoldDB" id="A0A4Y2NV02"/>
<feature type="region of interest" description="Disordered" evidence="1">
    <location>
        <begin position="208"/>
        <end position="233"/>
    </location>
</feature>
<feature type="region of interest" description="Disordered" evidence="1">
    <location>
        <begin position="461"/>
        <end position="539"/>
    </location>
</feature>
<protein>
    <submittedName>
        <fullName evidence="2">Uncharacterized protein</fullName>
    </submittedName>
</protein>
<comment type="caution">
    <text evidence="2">The sequence shown here is derived from an EMBL/GenBank/DDBJ whole genome shotgun (WGS) entry which is preliminary data.</text>
</comment>
<feature type="region of interest" description="Disordered" evidence="1">
    <location>
        <begin position="114"/>
        <end position="150"/>
    </location>
</feature>
<feature type="region of interest" description="Disordered" evidence="1">
    <location>
        <begin position="641"/>
        <end position="839"/>
    </location>
</feature>
<feature type="compositionally biased region" description="Basic and acidic residues" evidence="1">
    <location>
        <begin position="478"/>
        <end position="488"/>
    </location>
</feature>
<gene>
    <name evidence="2" type="ORF">AVEN_244646_1</name>
</gene>
<keyword evidence="3" id="KW-1185">Reference proteome</keyword>
<dbReference type="Proteomes" id="UP000499080">
    <property type="component" value="Unassembled WGS sequence"/>
</dbReference>
<feature type="compositionally biased region" description="Basic and acidic residues" evidence="1">
    <location>
        <begin position="808"/>
        <end position="820"/>
    </location>
</feature>
<accession>A0A4Y2NV02</accession>
<proteinExistence type="predicted"/>